<reference evidence="1 2" key="1">
    <citation type="submission" date="2020-10" db="EMBL/GenBank/DDBJ databases">
        <title>ChiBAC.</title>
        <authorList>
            <person name="Zenner C."/>
            <person name="Hitch T.C.A."/>
            <person name="Clavel T."/>
        </authorList>
    </citation>
    <scope>NUCLEOTIDE SEQUENCE [LARGE SCALE GENOMIC DNA]</scope>
    <source>
        <strain evidence="1 2">DSM 108991</strain>
    </source>
</reference>
<name>A0ABR9RGJ4_9FIRM</name>
<dbReference type="SUPFAM" id="SSF81631">
    <property type="entry name" value="PAP/OAS1 substrate-binding domain"/>
    <property type="match status" value="1"/>
</dbReference>
<evidence type="ECO:0000313" key="1">
    <source>
        <dbReference type="EMBL" id="MBE5062089.1"/>
    </source>
</evidence>
<dbReference type="EMBL" id="JADCKL010000001">
    <property type="protein sequence ID" value="MBE5062089.1"/>
    <property type="molecule type" value="Genomic_DNA"/>
</dbReference>
<keyword evidence="2" id="KW-1185">Reference proteome</keyword>
<dbReference type="InterPro" id="IPR007530">
    <property type="entry name" value="Aminoglycoside_adenylylTfrase"/>
</dbReference>
<sequence>MLEIMLGWYIGSRTDYSVFCGKQNKYFKRYLPETIYRLYQQTFPDSSYAHFWKSMDASCRLFRETAVLVAESLGVVYPEEYEQGFITYVKAVSGGSGADC</sequence>
<evidence type="ECO:0000313" key="2">
    <source>
        <dbReference type="Proteomes" id="UP000758652"/>
    </source>
</evidence>
<dbReference type="Proteomes" id="UP000758652">
    <property type="component" value="Unassembled WGS sequence"/>
</dbReference>
<accession>A0ABR9RGJ4</accession>
<dbReference type="RefSeq" id="WP_264176826.1">
    <property type="nucleotide sequence ID" value="NZ_JADCKL010000001.1"/>
</dbReference>
<dbReference type="Gene3D" id="1.20.120.330">
    <property type="entry name" value="Nucleotidyltransferases domain 2"/>
    <property type="match status" value="1"/>
</dbReference>
<proteinExistence type="predicted"/>
<comment type="caution">
    <text evidence="1">The sequence shown here is derived from an EMBL/GenBank/DDBJ whole genome shotgun (WGS) entry which is preliminary data.</text>
</comment>
<protein>
    <submittedName>
        <fullName evidence="1">Aminoglycoside 6-adenylyltransferase</fullName>
    </submittedName>
</protein>
<dbReference type="Pfam" id="PF04439">
    <property type="entry name" value="Adenyl_transf"/>
    <property type="match status" value="1"/>
</dbReference>
<organism evidence="1 2">
    <name type="scientific">Claveliimonas monacensis</name>
    <dbReference type="NCBI Taxonomy" id="2779351"/>
    <lineage>
        <taxon>Bacteria</taxon>
        <taxon>Bacillati</taxon>
        <taxon>Bacillota</taxon>
        <taxon>Clostridia</taxon>
        <taxon>Lachnospirales</taxon>
        <taxon>Lachnospiraceae</taxon>
        <taxon>Claveliimonas</taxon>
    </lineage>
</organism>
<gene>
    <name evidence="1" type="ORF">INF30_02220</name>
</gene>